<dbReference type="Pfam" id="PF00014">
    <property type="entry name" value="Kunitz_BPTI"/>
    <property type="match status" value="1"/>
</dbReference>
<evidence type="ECO:0000313" key="3">
    <source>
        <dbReference type="Ensembl" id="ENSCWAP00000014906.1"/>
    </source>
</evidence>
<dbReference type="InterPro" id="IPR036880">
    <property type="entry name" value="Kunitz_BPTI_sf"/>
</dbReference>
<name>A0A8C3WDF2_9CETA</name>
<proteinExistence type="predicted"/>
<reference evidence="3" key="2">
    <citation type="submission" date="2025-09" db="UniProtKB">
        <authorList>
            <consortium name="Ensembl"/>
        </authorList>
    </citation>
    <scope>IDENTIFICATION</scope>
</reference>
<dbReference type="Gene3D" id="4.10.410.10">
    <property type="entry name" value="Pancreatic trypsin inhibitor Kunitz domain"/>
    <property type="match status" value="1"/>
</dbReference>
<dbReference type="SMART" id="SM00131">
    <property type="entry name" value="KU"/>
    <property type="match status" value="1"/>
</dbReference>
<evidence type="ECO:0000313" key="4">
    <source>
        <dbReference type="Proteomes" id="UP000694540"/>
    </source>
</evidence>
<evidence type="ECO:0000259" key="2">
    <source>
        <dbReference type="PROSITE" id="PS50279"/>
    </source>
</evidence>
<dbReference type="CDD" id="cd00109">
    <property type="entry name" value="Kunitz-type"/>
    <property type="match status" value="1"/>
</dbReference>
<dbReference type="SUPFAM" id="SSF57362">
    <property type="entry name" value="BPTI-like"/>
    <property type="match status" value="1"/>
</dbReference>
<dbReference type="PROSITE" id="PS50279">
    <property type="entry name" value="BPTI_KUNITZ_2"/>
    <property type="match status" value="1"/>
</dbReference>
<dbReference type="PANTHER" id="PTHR10083:SF374">
    <property type="entry name" value="BPTI_KUNITZ INHIBITOR DOMAIN-CONTAINING PROTEIN"/>
    <property type="match status" value="1"/>
</dbReference>
<keyword evidence="1" id="KW-1015">Disulfide bond</keyword>
<dbReference type="GO" id="GO:0004867">
    <property type="term" value="F:serine-type endopeptidase inhibitor activity"/>
    <property type="evidence" value="ECO:0007669"/>
    <property type="project" value="InterPro"/>
</dbReference>
<evidence type="ECO:0000256" key="1">
    <source>
        <dbReference type="ARBA" id="ARBA00023157"/>
    </source>
</evidence>
<feature type="domain" description="BPTI/Kunitz inhibitor" evidence="2">
    <location>
        <begin position="49"/>
        <end position="99"/>
    </location>
</feature>
<dbReference type="GO" id="GO:0005615">
    <property type="term" value="C:extracellular space"/>
    <property type="evidence" value="ECO:0007669"/>
    <property type="project" value="TreeGrafter"/>
</dbReference>
<dbReference type="PANTHER" id="PTHR10083">
    <property type="entry name" value="KUNITZ-TYPE PROTEASE INHIBITOR-RELATED"/>
    <property type="match status" value="1"/>
</dbReference>
<protein>
    <recommendedName>
        <fullName evidence="2">BPTI/Kunitz inhibitor domain-containing protein</fullName>
    </recommendedName>
</protein>
<dbReference type="GeneTree" id="ENSGT00440000034744"/>
<dbReference type="Proteomes" id="UP000694540">
    <property type="component" value="Unplaced"/>
</dbReference>
<keyword evidence="4" id="KW-1185">Reference proteome</keyword>
<dbReference type="Ensembl" id="ENSCWAT00000016184.1">
    <property type="protein sequence ID" value="ENSCWAP00000014906.1"/>
    <property type="gene ID" value="ENSCWAG00000011558.1"/>
</dbReference>
<dbReference type="InterPro" id="IPR020901">
    <property type="entry name" value="Prtase_inh_Kunz-CS"/>
</dbReference>
<dbReference type="InterPro" id="IPR050098">
    <property type="entry name" value="TFPI/VKTCI-like"/>
</dbReference>
<dbReference type="InterPro" id="IPR002223">
    <property type="entry name" value="Kunitz_BPTI"/>
</dbReference>
<sequence length="103" mass="11648">DLRLGVELELQLPTYATAIAMPDPSCICNPRISLQAGHLTLAFFRTEICNYPPLFGTCKLTLTRYYYNTLTFLCEPFMFSGCGGNRNNFKQKHICENTCLLQG</sequence>
<dbReference type="PRINTS" id="PR00759">
    <property type="entry name" value="BASICPTASE"/>
</dbReference>
<organism evidence="3 4">
    <name type="scientific">Catagonus wagneri</name>
    <name type="common">Chacoan peccary</name>
    <dbReference type="NCBI Taxonomy" id="51154"/>
    <lineage>
        <taxon>Eukaryota</taxon>
        <taxon>Metazoa</taxon>
        <taxon>Chordata</taxon>
        <taxon>Craniata</taxon>
        <taxon>Vertebrata</taxon>
        <taxon>Euteleostomi</taxon>
        <taxon>Mammalia</taxon>
        <taxon>Eutheria</taxon>
        <taxon>Laurasiatheria</taxon>
        <taxon>Artiodactyla</taxon>
        <taxon>Suina</taxon>
        <taxon>Tayassuidae</taxon>
        <taxon>Catagonus</taxon>
    </lineage>
</organism>
<dbReference type="AlphaFoldDB" id="A0A8C3WDF2"/>
<reference evidence="3" key="1">
    <citation type="submission" date="2025-08" db="UniProtKB">
        <authorList>
            <consortium name="Ensembl"/>
        </authorList>
    </citation>
    <scope>IDENTIFICATION</scope>
</reference>
<dbReference type="PROSITE" id="PS00280">
    <property type="entry name" value="BPTI_KUNITZ_1"/>
    <property type="match status" value="1"/>
</dbReference>
<accession>A0A8C3WDF2</accession>